<name>L8FLI6_PSED2</name>
<feature type="region of interest" description="Disordered" evidence="1">
    <location>
        <begin position="1"/>
        <end position="41"/>
    </location>
</feature>
<organism evidence="2 3">
    <name type="scientific">Pseudogymnoascus destructans (strain ATCC MYA-4855 / 20631-21)</name>
    <name type="common">Bat white-nose syndrome fungus</name>
    <name type="synonym">Geomyces destructans</name>
    <dbReference type="NCBI Taxonomy" id="658429"/>
    <lineage>
        <taxon>Eukaryota</taxon>
        <taxon>Fungi</taxon>
        <taxon>Dikarya</taxon>
        <taxon>Ascomycota</taxon>
        <taxon>Pezizomycotina</taxon>
        <taxon>Leotiomycetes</taxon>
        <taxon>Thelebolales</taxon>
        <taxon>Thelebolaceae</taxon>
        <taxon>Pseudogymnoascus</taxon>
    </lineage>
</organism>
<evidence type="ECO:0000313" key="3">
    <source>
        <dbReference type="Proteomes" id="UP000011064"/>
    </source>
</evidence>
<protein>
    <submittedName>
        <fullName evidence="2">Uncharacterized protein</fullName>
    </submittedName>
</protein>
<feature type="compositionally biased region" description="Basic and acidic residues" evidence="1">
    <location>
        <begin position="1"/>
        <end position="13"/>
    </location>
</feature>
<evidence type="ECO:0000313" key="2">
    <source>
        <dbReference type="EMBL" id="ELR01797.1"/>
    </source>
</evidence>
<keyword evidence="3" id="KW-1185">Reference proteome</keyword>
<accession>L8FLI6</accession>
<dbReference type="EMBL" id="GL573178">
    <property type="protein sequence ID" value="ELR01797.1"/>
    <property type="molecule type" value="Genomic_DNA"/>
</dbReference>
<dbReference type="InParanoid" id="L8FLI6"/>
<dbReference type="Proteomes" id="UP000011064">
    <property type="component" value="Unassembled WGS sequence"/>
</dbReference>
<proteinExistence type="predicted"/>
<dbReference type="VEuPathDB" id="FungiDB:GMDG_00897"/>
<reference evidence="3" key="1">
    <citation type="submission" date="2010-09" db="EMBL/GenBank/DDBJ databases">
        <title>The genome sequence of Geomyces destructans 20631-21.</title>
        <authorList>
            <consortium name="The Broad Institute Genome Sequencing Platform"/>
            <person name="Cuomo C.A."/>
            <person name="Blehert D.S."/>
            <person name="Lorch J.M."/>
            <person name="Young S.K."/>
            <person name="Zeng Q."/>
            <person name="Gargeya S."/>
            <person name="Fitzgerald M."/>
            <person name="Haas B."/>
            <person name="Abouelleil A."/>
            <person name="Alvarado L."/>
            <person name="Arachchi H.M."/>
            <person name="Berlin A."/>
            <person name="Brown A."/>
            <person name="Chapman S.B."/>
            <person name="Chen Z."/>
            <person name="Dunbar C."/>
            <person name="Freedman E."/>
            <person name="Gearin G."/>
            <person name="Gellesch M."/>
            <person name="Goldberg J."/>
            <person name="Griggs A."/>
            <person name="Gujja S."/>
            <person name="Heiman D."/>
            <person name="Howarth C."/>
            <person name="Larson L."/>
            <person name="Lui A."/>
            <person name="MacDonald P.J.P."/>
            <person name="Montmayeur A."/>
            <person name="Murphy C."/>
            <person name="Neiman D."/>
            <person name="Pearson M."/>
            <person name="Priest M."/>
            <person name="Roberts A."/>
            <person name="Saif S."/>
            <person name="Shea T."/>
            <person name="Shenoy N."/>
            <person name="Sisk P."/>
            <person name="Stolte C."/>
            <person name="Sykes S."/>
            <person name="Wortman J."/>
            <person name="Nusbaum C."/>
            <person name="Birren B."/>
        </authorList>
    </citation>
    <scope>NUCLEOTIDE SEQUENCE [LARGE SCALE GENOMIC DNA]</scope>
    <source>
        <strain evidence="3">ATCC MYA-4855 / 20631-21</strain>
    </source>
</reference>
<sequence>MEGPIADRAEKSSRANSALGGAAAEPITSTNDQNRPFEVGGDTLTDFKSAASRTCDNQKNACAKIANEGAIDKATVTSFGSSASSQAQVVTSDDEVTYFCDP</sequence>
<evidence type="ECO:0000256" key="1">
    <source>
        <dbReference type="SAM" id="MobiDB-lite"/>
    </source>
</evidence>
<dbReference type="AlphaFoldDB" id="L8FLI6"/>
<dbReference type="STRING" id="658429.L8FLI6"/>
<dbReference type="HOGENOM" id="CLU_096894_3_0_1"/>
<dbReference type="OrthoDB" id="2507450at2759"/>
<gene>
    <name evidence="2" type="ORF">GMDG_00897</name>
</gene>